<dbReference type="PRINTS" id="PR00019">
    <property type="entry name" value="LEURICHRPT"/>
</dbReference>
<evidence type="ECO:0000256" key="2">
    <source>
        <dbReference type="ARBA" id="ARBA00009592"/>
    </source>
</evidence>
<dbReference type="SMART" id="SM00369">
    <property type="entry name" value="LRR_TYP"/>
    <property type="match status" value="4"/>
</dbReference>
<dbReference type="InterPro" id="IPR032675">
    <property type="entry name" value="LRR_dom_sf"/>
</dbReference>
<name>A0A8X7TWH9_BRACI</name>
<evidence type="ECO:0000256" key="6">
    <source>
        <dbReference type="ARBA" id="ARBA00022737"/>
    </source>
</evidence>
<dbReference type="SUPFAM" id="SSF52058">
    <property type="entry name" value="L domain-like"/>
    <property type="match status" value="1"/>
</dbReference>
<dbReference type="Pfam" id="PF00560">
    <property type="entry name" value="LRR_1"/>
    <property type="match status" value="9"/>
</dbReference>
<evidence type="ECO:0000256" key="10">
    <source>
        <dbReference type="SAM" id="Phobius"/>
    </source>
</evidence>
<keyword evidence="4 10" id="KW-0812">Transmembrane</keyword>
<keyword evidence="9" id="KW-0325">Glycoprotein</keyword>
<gene>
    <name evidence="11" type="ORF">Bca52824_075583</name>
</gene>
<dbReference type="PROSITE" id="PS51450">
    <property type="entry name" value="LRR"/>
    <property type="match status" value="1"/>
</dbReference>
<keyword evidence="7 10" id="KW-1133">Transmembrane helix</keyword>
<keyword evidence="6" id="KW-0677">Repeat</keyword>
<dbReference type="InterPro" id="IPR001611">
    <property type="entry name" value="Leu-rich_rpt"/>
</dbReference>
<dbReference type="InterPro" id="IPR003591">
    <property type="entry name" value="Leu-rich_rpt_typical-subtyp"/>
</dbReference>
<dbReference type="FunFam" id="3.80.10.10:FF:000041">
    <property type="entry name" value="LRR receptor-like serine/threonine-protein kinase ERECTA"/>
    <property type="match status" value="1"/>
</dbReference>
<evidence type="ECO:0000256" key="4">
    <source>
        <dbReference type="ARBA" id="ARBA00022692"/>
    </source>
</evidence>
<evidence type="ECO:0000313" key="12">
    <source>
        <dbReference type="Proteomes" id="UP000886595"/>
    </source>
</evidence>
<keyword evidence="3" id="KW-0433">Leucine-rich repeat</keyword>
<comment type="caution">
    <text evidence="11">The sequence shown here is derived from an EMBL/GenBank/DDBJ whole genome shotgun (WGS) entry which is preliminary data.</text>
</comment>
<proteinExistence type="inferred from homology"/>
<sequence>MNPLLGIVSLRKNQFKGPIEFWNTCSFSKLHILFLQQNKFNGHIPKSISNFSNLKNLDLHDNNFTGSVPKLANLMYLDLSYNKLEGEIPGSLGDMLELMLSHNSFSSFGKSFDLSDLTQIQSMDLNSNCLRGPLPSWICKFRPLLLLDLSNNSFGGSIPQCLRDAIVDLTTLNLQSNNLSGILPPDIFVNGTHLVSVDISGNQLEGCEKQQNQRHVSILVGLSTVIKCPNPPPLYHPRMSIGFQSLKIIDLSHNHFNGTLPPFYFSNWREITNLTKRAGEYMGDGYSTNSMEMVNKGVDMLFELIRTDFGGIDFSGNNFSGKIPESVGLLKGLRLLNLSSNGFTNNIPQSLANLTNLEALDLSRNKLSGQIPQSLGSLSFLSIMNFSRNNLQGPIPRSIQFQSQNCSAFMDNPRLYGLEDICGNTHVPNPTPQEREDLSEPKEHVISWISAVIAYVPGVFCGLVIGHIFTPYIHKWFT</sequence>
<evidence type="ECO:0000313" key="11">
    <source>
        <dbReference type="EMBL" id="KAG2256289.1"/>
    </source>
</evidence>
<evidence type="ECO:0000256" key="7">
    <source>
        <dbReference type="ARBA" id="ARBA00022989"/>
    </source>
</evidence>
<organism evidence="11 12">
    <name type="scientific">Brassica carinata</name>
    <name type="common">Ethiopian mustard</name>
    <name type="synonym">Abyssinian cabbage</name>
    <dbReference type="NCBI Taxonomy" id="52824"/>
    <lineage>
        <taxon>Eukaryota</taxon>
        <taxon>Viridiplantae</taxon>
        <taxon>Streptophyta</taxon>
        <taxon>Embryophyta</taxon>
        <taxon>Tracheophyta</taxon>
        <taxon>Spermatophyta</taxon>
        <taxon>Magnoliopsida</taxon>
        <taxon>eudicotyledons</taxon>
        <taxon>Gunneridae</taxon>
        <taxon>Pentapetalae</taxon>
        <taxon>rosids</taxon>
        <taxon>malvids</taxon>
        <taxon>Brassicales</taxon>
        <taxon>Brassicaceae</taxon>
        <taxon>Brassiceae</taxon>
        <taxon>Brassica</taxon>
    </lineage>
</organism>
<keyword evidence="12" id="KW-1185">Reference proteome</keyword>
<evidence type="ECO:0000256" key="9">
    <source>
        <dbReference type="ARBA" id="ARBA00023180"/>
    </source>
</evidence>
<dbReference type="PANTHER" id="PTHR48065:SF72">
    <property type="entry name" value="LEUCINE-RICH REPEAT-CONTAINING N-TERMINAL PLANT-TYPE DOMAIN-CONTAINING PROTEIN"/>
    <property type="match status" value="1"/>
</dbReference>
<evidence type="ECO:0000256" key="3">
    <source>
        <dbReference type="ARBA" id="ARBA00022614"/>
    </source>
</evidence>
<keyword evidence="5" id="KW-0732">Signal</keyword>
<dbReference type="GO" id="GO:0016020">
    <property type="term" value="C:membrane"/>
    <property type="evidence" value="ECO:0007669"/>
    <property type="project" value="UniProtKB-SubCell"/>
</dbReference>
<dbReference type="AlphaFoldDB" id="A0A8X7TWH9"/>
<dbReference type="Proteomes" id="UP000886595">
    <property type="component" value="Unassembled WGS sequence"/>
</dbReference>
<accession>A0A8X7TWH9</accession>
<protein>
    <submittedName>
        <fullName evidence="11">Uncharacterized protein</fullName>
    </submittedName>
</protein>
<feature type="transmembrane region" description="Helical" evidence="10">
    <location>
        <begin position="445"/>
        <end position="469"/>
    </location>
</feature>
<dbReference type="EMBL" id="JAAMPC010000015">
    <property type="protein sequence ID" value="KAG2256289.1"/>
    <property type="molecule type" value="Genomic_DNA"/>
</dbReference>
<reference evidence="11 12" key="1">
    <citation type="submission" date="2020-02" db="EMBL/GenBank/DDBJ databases">
        <authorList>
            <person name="Ma Q."/>
            <person name="Huang Y."/>
            <person name="Song X."/>
            <person name="Pei D."/>
        </authorList>
    </citation>
    <scope>NUCLEOTIDE SEQUENCE [LARGE SCALE GENOMIC DNA]</scope>
    <source>
        <strain evidence="11">Sxm20200214</strain>
        <tissue evidence="11">Leaf</tissue>
    </source>
</reference>
<dbReference type="PANTHER" id="PTHR48065">
    <property type="entry name" value="OS10G0469600 PROTEIN"/>
    <property type="match status" value="1"/>
</dbReference>
<dbReference type="Gene3D" id="3.80.10.10">
    <property type="entry name" value="Ribonuclease Inhibitor"/>
    <property type="match status" value="2"/>
</dbReference>
<dbReference type="FunFam" id="3.80.10.10:FF:000111">
    <property type="entry name" value="LRR receptor-like serine/threonine-protein kinase ERECTA"/>
    <property type="match status" value="1"/>
</dbReference>
<keyword evidence="8 10" id="KW-0472">Membrane</keyword>
<comment type="similarity">
    <text evidence="2">Belongs to the RLP family.</text>
</comment>
<comment type="subcellular location">
    <subcellularLocation>
        <location evidence="1">Membrane</location>
        <topology evidence="1">Single-pass type I membrane protein</topology>
    </subcellularLocation>
</comment>
<evidence type="ECO:0000256" key="8">
    <source>
        <dbReference type="ARBA" id="ARBA00023136"/>
    </source>
</evidence>
<evidence type="ECO:0000256" key="1">
    <source>
        <dbReference type="ARBA" id="ARBA00004479"/>
    </source>
</evidence>
<evidence type="ECO:0000256" key="5">
    <source>
        <dbReference type="ARBA" id="ARBA00022729"/>
    </source>
</evidence>
<dbReference type="OrthoDB" id="442066at2759"/>